<evidence type="ECO:0000256" key="6">
    <source>
        <dbReference type="SAM" id="Phobius"/>
    </source>
</evidence>
<feature type="transmembrane region" description="Helical" evidence="6">
    <location>
        <begin position="65"/>
        <end position="83"/>
    </location>
</feature>
<dbReference type="GO" id="GO:0016020">
    <property type="term" value="C:membrane"/>
    <property type="evidence" value="ECO:0007669"/>
    <property type="project" value="UniProtKB-SubCell"/>
</dbReference>
<evidence type="ECO:0000256" key="2">
    <source>
        <dbReference type="ARBA" id="ARBA00022692"/>
    </source>
</evidence>
<feature type="transmembrane region" description="Helical" evidence="6">
    <location>
        <begin position="95"/>
        <end position="115"/>
    </location>
</feature>
<dbReference type="EMBL" id="KN847041">
    <property type="protein sequence ID" value="KIW31000.1"/>
    <property type="molecule type" value="Genomic_DNA"/>
</dbReference>
<evidence type="ECO:0000256" key="5">
    <source>
        <dbReference type="ARBA" id="ARBA00034313"/>
    </source>
</evidence>
<feature type="transmembrane region" description="Helical" evidence="6">
    <location>
        <begin position="12"/>
        <end position="32"/>
    </location>
</feature>
<dbReference type="AlphaFoldDB" id="A0A0D2CLW4"/>
<dbReference type="VEuPathDB" id="FungiDB:PV07_02685"/>
<dbReference type="STRING" id="569365.A0A0D2CLW4"/>
<dbReference type="OrthoDB" id="5954308at2759"/>
<keyword evidence="4 6" id="KW-0472">Membrane</keyword>
<reference evidence="7 8" key="1">
    <citation type="submission" date="2015-01" db="EMBL/GenBank/DDBJ databases">
        <title>The Genome Sequence of Cladophialophora immunda CBS83496.</title>
        <authorList>
            <consortium name="The Broad Institute Genomics Platform"/>
            <person name="Cuomo C."/>
            <person name="de Hoog S."/>
            <person name="Gorbushina A."/>
            <person name="Stielow B."/>
            <person name="Teixiera M."/>
            <person name="Abouelleil A."/>
            <person name="Chapman S.B."/>
            <person name="Priest M."/>
            <person name="Young S.K."/>
            <person name="Wortman J."/>
            <person name="Nusbaum C."/>
            <person name="Birren B."/>
        </authorList>
    </citation>
    <scope>NUCLEOTIDE SEQUENCE [LARGE SCALE GENOMIC DNA]</scope>
    <source>
        <strain evidence="7 8">CBS 83496</strain>
    </source>
</reference>
<evidence type="ECO:0000313" key="8">
    <source>
        <dbReference type="Proteomes" id="UP000054466"/>
    </source>
</evidence>
<comment type="similarity">
    <text evidence="5">Belongs to the anthrone oxygenase family.</text>
</comment>
<dbReference type="PANTHER" id="PTHR35042">
    <property type="entry name" value="ANTHRONE OXYGENASE ENCC"/>
    <property type="match status" value="1"/>
</dbReference>
<keyword evidence="3 6" id="KW-1133">Transmembrane helix</keyword>
<dbReference type="GeneID" id="27341879"/>
<dbReference type="RefSeq" id="XP_016251216.1">
    <property type="nucleotide sequence ID" value="XM_016389314.1"/>
</dbReference>
<proteinExistence type="inferred from homology"/>
<evidence type="ECO:0000256" key="1">
    <source>
        <dbReference type="ARBA" id="ARBA00004141"/>
    </source>
</evidence>
<dbReference type="PANTHER" id="PTHR35042:SF1">
    <property type="entry name" value="DUF1772-DOMAIN-CONTAINING PROTEIN"/>
    <property type="match status" value="1"/>
</dbReference>
<keyword evidence="8" id="KW-1185">Reference proteome</keyword>
<evidence type="ECO:0008006" key="9">
    <source>
        <dbReference type="Google" id="ProtNLM"/>
    </source>
</evidence>
<evidence type="ECO:0000313" key="7">
    <source>
        <dbReference type="EMBL" id="KIW31000.1"/>
    </source>
</evidence>
<organism evidence="7 8">
    <name type="scientific">Cladophialophora immunda</name>
    <dbReference type="NCBI Taxonomy" id="569365"/>
    <lineage>
        <taxon>Eukaryota</taxon>
        <taxon>Fungi</taxon>
        <taxon>Dikarya</taxon>
        <taxon>Ascomycota</taxon>
        <taxon>Pezizomycotina</taxon>
        <taxon>Eurotiomycetes</taxon>
        <taxon>Chaetothyriomycetidae</taxon>
        <taxon>Chaetothyriales</taxon>
        <taxon>Herpotrichiellaceae</taxon>
        <taxon>Cladophialophora</taxon>
    </lineage>
</organism>
<dbReference type="Pfam" id="PF08592">
    <property type="entry name" value="Anthrone_oxy"/>
    <property type="match status" value="1"/>
</dbReference>
<dbReference type="InterPro" id="IPR013901">
    <property type="entry name" value="Anthrone_oxy"/>
</dbReference>
<comment type="subcellular location">
    <subcellularLocation>
        <location evidence="1">Membrane</location>
        <topology evidence="1">Multi-pass membrane protein</topology>
    </subcellularLocation>
</comment>
<sequence>MESSIYLRAAKIIGVTGAAWLGGNIAALSLMATPALRRSTAEDGVSASAVSRQWRYIYEAGKAQNPPIAVITAAAYLYLAWSARRVVASLGPLSLYYGSAAVLTLGIVPFTLIAMSATNNKLIRHSDAASKGPSTPLQPPGDEEVEGLIAKWTTLNGIRSLLPLAGGVLGAVAMLA</sequence>
<protein>
    <recommendedName>
        <fullName evidence="9">DUF1772 domain-containing protein</fullName>
    </recommendedName>
</protein>
<name>A0A0D2CLW4_9EURO</name>
<evidence type="ECO:0000256" key="3">
    <source>
        <dbReference type="ARBA" id="ARBA00022989"/>
    </source>
</evidence>
<accession>A0A0D2CLW4</accession>
<dbReference type="HOGENOM" id="CLU_105974_1_0_1"/>
<dbReference type="Proteomes" id="UP000054466">
    <property type="component" value="Unassembled WGS sequence"/>
</dbReference>
<gene>
    <name evidence="7" type="ORF">PV07_02685</name>
</gene>
<keyword evidence="2 6" id="KW-0812">Transmembrane</keyword>
<evidence type="ECO:0000256" key="4">
    <source>
        <dbReference type="ARBA" id="ARBA00023136"/>
    </source>
</evidence>